<comment type="caution">
    <text evidence="1">The sequence shown here is derived from an EMBL/GenBank/DDBJ whole genome shotgun (WGS) entry which is preliminary data.</text>
</comment>
<reference evidence="1" key="1">
    <citation type="journal article" date="2022" name="bioRxiv">
        <title>Population genetic analysis of Ophidiomyces ophidiicola, the causative agent of snake fungal disease, indicates recent introductions to the USA.</title>
        <authorList>
            <person name="Ladner J.T."/>
            <person name="Palmer J.M."/>
            <person name="Ettinger C.L."/>
            <person name="Stajich J.E."/>
            <person name="Farrell T.M."/>
            <person name="Glorioso B.M."/>
            <person name="Lawson B."/>
            <person name="Price S.J."/>
            <person name="Stengle A.G."/>
            <person name="Grear D.A."/>
            <person name="Lorch J.M."/>
        </authorList>
    </citation>
    <scope>NUCLEOTIDE SEQUENCE</scope>
    <source>
        <strain evidence="1">NWHC 24266-5</strain>
    </source>
</reference>
<accession>A0ACB8UN96</accession>
<name>A0ACB8UN96_9EURO</name>
<proteinExistence type="predicted"/>
<sequence>MASTWTPPATGTLCWIEIPVTNPERAKSFYTTVFSWTFMAMPPKTDAQQAAEKDNPCNKTVALFRFPDEKFSHLGGGLSLVSEEEMQRYKQGDGSEGFSTRKGGNPGITLYYMVDNLDECMKVCIV</sequence>
<gene>
    <name evidence="1" type="ORF">LOY88_006315</name>
</gene>
<organism evidence="1">
    <name type="scientific">Ophidiomyces ophidiicola</name>
    <dbReference type="NCBI Taxonomy" id="1387563"/>
    <lineage>
        <taxon>Eukaryota</taxon>
        <taxon>Fungi</taxon>
        <taxon>Dikarya</taxon>
        <taxon>Ascomycota</taxon>
        <taxon>Pezizomycotina</taxon>
        <taxon>Eurotiomycetes</taxon>
        <taxon>Eurotiomycetidae</taxon>
        <taxon>Onygenales</taxon>
        <taxon>Onygenaceae</taxon>
        <taxon>Ophidiomyces</taxon>
    </lineage>
</organism>
<protein>
    <submittedName>
        <fullName evidence="1">Uncharacterized protein</fullName>
    </submittedName>
</protein>
<dbReference type="EMBL" id="JALBCA010000144">
    <property type="protein sequence ID" value="KAI2382113.1"/>
    <property type="molecule type" value="Genomic_DNA"/>
</dbReference>
<evidence type="ECO:0000313" key="1">
    <source>
        <dbReference type="EMBL" id="KAI2382113.1"/>
    </source>
</evidence>